<dbReference type="Gene3D" id="3.50.50.60">
    <property type="entry name" value="FAD/NAD(P)-binding domain"/>
    <property type="match status" value="1"/>
</dbReference>
<sequence>MHAVIIGSGLVGAATALALKQVGIEATLYDQVDLFQAAIAAKGAPVAVEFGESGGSVLIASIGLRVLRTLGLLDEVMASSYPSPTTNWFKIDGSSPITLNASKVAKDCGENEEVFQTSVQILRSKLHSIMMQACNRAGIRCFTGKKFVCYSEMESGVTVEFEDGTTAAGDFLVGADGIHSATRRAIFGDSSKAEFTGAIGHIGVVRTKEHNITLKETCAFYLEREKKQTAWTFKISDDLAAVQVMTFNDPKPSEGNDYRPVADLPKESSRLADMMAEWGVPKHVEEMMRRSFRISPAAIYDLPDLSTYHKGRVILSETLLTERFRMQVSVYDWS</sequence>
<evidence type="ECO:0000259" key="7">
    <source>
        <dbReference type="Pfam" id="PF01494"/>
    </source>
</evidence>
<keyword evidence="9" id="KW-1185">Reference proteome</keyword>
<dbReference type="EMBL" id="MCGO01000019">
    <property type="protein sequence ID" value="ORY45504.1"/>
    <property type="molecule type" value="Genomic_DNA"/>
</dbReference>
<dbReference type="OrthoDB" id="47494at2759"/>
<organism evidence="8 9">
    <name type="scientific">Rhizoclosmatium globosum</name>
    <dbReference type="NCBI Taxonomy" id="329046"/>
    <lineage>
        <taxon>Eukaryota</taxon>
        <taxon>Fungi</taxon>
        <taxon>Fungi incertae sedis</taxon>
        <taxon>Chytridiomycota</taxon>
        <taxon>Chytridiomycota incertae sedis</taxon>
        <taxon>Chytridiomycetes</taxon>
        <taxon>Chytridiales</taxon>
        <taxon>Chytriomycetaceae</taxon>
        <taxon>Rhizoclosmatium</taxon>
    </lineage>
</organism>
<evidence type="ECO:0000256" key="4">
    <source>
        <dbReference type="ARBA" id="ARBA00023002"/>
    </source>
</evidence>
<keyword evidence="4" id="KW-0560">Oxidoreductase</keyword>
<protein>
    <submittedName>
        <fullName evidence="8">FAD/NAD(P)-binding domain-containing protein</fullName>
    </submittedName>
</protein>
<evidence type="ECO:0000256" key="1">
    <source>
        <dbReference type="ARBA" id="ARBA00007992"/>
    </source>
</evidence>
<dbReference type="InterPro" id="IPR050493">
    <property type="entry name" value="FAD-dep_Monooxygenase_BioMet"/>
</dbReference>
<name>A0A1Y2CFB9_9FUNG</name>
<feature type="domain" description="FAD-binding" evidence="7">
    <location>
        <begin position="3"/>
        <end position="208"/>
    </location>
</feature>
<dbReference type="InterPro" id="IPR002938">
    <property type="entry name" value="FAD-bd"/>
</dbReference>
<dbReference type="Pfam" id="PF01494">
    <property type="entry name" value="FAD_binding_3"/>
    <property type="match status" value="1"/>
</dbReference>
<evidence type="ECO:0000256" key="6">
    <source>
        <dbReference type="SAM" id="SignalP"/>
    </source>
</evidence>
<dbReference type="GO" id="GO:0004497">
    <property type="term" value="F:monooxygenase activity"/>
    <property type="evidence" value="ECO:0007669"/>
    <property type="project" value="UniProtKB-KW"/>
</dbReference>
<keyword evidence="3" id="KW-0274">FAD</keyword>
<gene>
    <name evidence="8" type="ORF">BCR33DRAFT_784283</name>
</gene>
<dbReference type="SUPFAM" id="SSF51905">
    <property type="entry name" value="FAD/NAD(P)-binding domain"/>
    <property type="match status" value="1"/>
</dbReference>
<evidence type="ECO:0000313" key="8">
    <source>
        <dbReference type="EMBL" id="ORY45504.1"/>
    </source>
</evidence>
<dbReference type="AlphaFoldDB" id="A0A1Y2CFB9"/>
<dbReference type="PANTHER" id="PTHR13789">
    <property type="entry name" value="MONOOXYGENASE"/>
    <property type="match status" value="1"/>
</dbReference>
<comment type="caution">
    <text evidence="8">The sequence shown here is derived from an EMBL/GenBank/DDBJ whole genome shotgun (WGS) entry which is preliminary data.</text>
</comment>
<feature type="signal peptide" evidence="6">
    <location>
        <begin position="1"/>
        <end position="16"/>
    </location>
</feature>
<keyword evidence="6" id="KW-0732">Signal</keyword>
<dbReference type="Proteomes" id="UP000193642">
    <property type="component" value="Unassembled WGS sequence"/>
</dbReference>
<proteinExistence type="inferred from homology"/>
<dbReference type="PANTHER" id="PTHR13789:SF309">
    <property type="entry name" value="PUTATIVE (AFU_ORTHOLOGUE AFUA_6G14510)-RELATED"/>
    <property type="match status" value="1"/>
</dbReference>
<dbReference type="PRINTS" id="PR00420">
    <property type="entry name" value="RNGMNOXGNASE"/>
</dbReference>
<evidence type="ECO:0000256" key="3">
    <source>
        <dbReference type="ARBA" id="ARBA00022827"/>
    </source>
</evidence>
<evidence type="ECO:0000313" key="9">
    <source>
        <dbReference type="Proteomes" id="UP000193642"/>
    </source>
</evidence>
<keyword evidence="5" id="KW-0503">Monooxygenase</keyword>
<evidence type="ECO:0000256" key="5">
    <source>
        <dbReference type="ARBA" id="ARBA00023033"/>
    </source>
</evidence>
<dbReference type="InterPro" id="IPR036188">
    <property type="entry name" value="FAD/NAD-bd_sf"/>
</dbReference>
<evidence type="ECO:0000256" key="2">
    <source>
        <dbReference type="ARBA" id="ARBA00022630"/>
    </source>
</evidence>
<reference evidence="8 9" key="1">
    <citation type="submission" date="2016-07" db="EMBL/GenBank/DDBJ databases">
        <title>Pervasive Adenine N6-methylation of Active Genes in Fungi.</title>
        <authorList>
            <consortium name="DOE Joint Genome Institute"/>
            <person name="Mondo S.J."/>
            <person name="Dannebaum R.O."/>
            <person name="Kuo R.C."/>
            <person name="Labutti K."/>
            <person name="Haridas S."/>
            <person name="Kuo A."/>
            <person name="Salamov A."/>
            <person name="Ahrendt S.R."/>
            <person name="Lipzen A."/>
            <person name="Sullivan W."/>
            <person name="Andreopoulos W.B."/>
            <person name="Clum A."/>
            <person name="Lindquist E."/>
            <person name="Daum C."/>
            <person name="Ramamoorthy G.K."/>
            <person name="Gryganskyi A."/>
            <person name="Culley D."/>
            <person name="Magnuson J.K."/>
            <person name="James T.Y."/>
            <person name="O'Malley M.A."/>
            <person name="Stajich J.E."/>
            <person name="Spatafora J.W."/>
            <person name="Visel A."/>
            <person name="Grigoriev I.V."/>
        </authorList>
    </citation>
    <scope>NUCLEOTIDE SEQUENCE [LARGE SCALE GENOMIC DNA]</scope>
    <source>
        <strain evidence="8 9">JEL800</strain>
    </source>
</reference>
<feature type="chain" id="PRO_5010984744" evidence="6">
    <location>
        <begin position="17"/>
        <end position="334"/>
    </location>
</feature>
<dbReference type="GO" id="GO:0071949">
    <property type="term" value="F:FAD binding"/>
    <property type="evidence" value="ECO:0007669"/>
    <property type="project" value="InterPro"/>
</dbReference>
<accession>A0A1Y2CFB9</accession>
<keyword evidence="2" id="KW-0285">Flavoprotein</keyword>
<comment type="similarity">
    <text evidence="1">Belongs to the paxM FAD-dependent monooxygenase family.</text>
</comment>
<dbReference type="STRING" id="329046.A0A1Y2CFB9"/>